<evidence type="ECO:0000256" key="1">
    <source>
        <dbReference type="ARBA" id="ARBA00001966"/>
    </source>
</evidence>
<evidence type="ECO:0000313" key="9">
    <source>
        <dbReference type="EMBL" id="CAB4583720.1"/>
    </source>
</evidence>
<evidence type="ECO:0000256" key="6">
    <source>
        <dbReference type="ARBA" id="ARBA00048954"/>
    </source>
</evidence>
<evidence type="ECO:0000256" key="5">
    <source>
        <dbReference type="ARBA" id="ARBA00044969"/>
    </source>
</evidence>
<comment type="cofactor">
    <cofactor evidence="1">
        <name>[4Fe-4S] cluster</name>
        <dbReference type="ChEBI" id="CHEBI:49883"/>
    </cofactor>
</comment>
<dbReference type="SMART" id="SM00487">
    <property type="entry name" value="DEXDc"/>
    <property type="match status" value="1"/>
</dbReference>
<sequence length="684" mass="73693">MSEYSKQVRSALDVAVTAIGGKPRLGQIEMAEAVANALNDRHHLLVQAGTGTGKSLAYLVPALVHGKKVLVATATLALQRQLVERDLPKIKAALDKELNREITFAIYKGVGNYICLQKLNNAPDDPEAQALLEVSTLESDAKRLRAWAQSKGASGDRDDAPDVDQRVWYASSVSGRECIGADECPSGSKCFAALAKAKAQTADIVVTNHTLLAIEIVDSHPILPERDAIVLDEAHEFSDRTTGAVTEELTAPRVSRAAGMARKHMPGKVSDSFVKASEKFTAAVADYALDLKSDPMKAGRLDQVPKELEASMRKIKEAIGGILQLITADEQIIDPNTMAERARVKGALNEINQTITKLLKPGGSHVLWFEPTFSTLYLAPLSVSDVLRKNLLTKTPVIATSATLTVGKSFDSIAKSIGFVVGEKDEEDGEDISTKSSEDEMDPANLKILDVGSPFDFANQAMLYLPKDLPEPTRDGPAKEALVELGELIQAAGGRTLALFSSWRGVEAADEYLRKVLSDLKLPIITQRRGDSVAPLVEKFAKDEKSILLGTISLWQGIDVPGPSCTLVAIDRIPFPRPDEPVLAARAAQADAAGGSGFMQISLPRAALLLAQGTGRLIRSLDDRGVVAILDSRIVNKRYGSILLNSMPAFWRTNDGDVIKDALRRLDAQYLAGVSEGKAVDKKD</sequence>
<dbReference type="AlphaFoldDB" id="A0A6J6F4Q8"/>
<dbReference type="InterPro" id="IPR014013">
    <property type="entry name" value="Helic_SF1/SF2_ATP-bd_DinG/Rad3"/>
</dbReference>
<feature type="domain" description="Helicase ATP-binding" evidence="8">
    <location>
        <begin position="13"/>
        <end position="284"/>
    </location>
</feature>
<dbReference type="EMBL" id="CAEZUC010000009">
    <property type="protein sequence ID" value="CAB4583720.1"/>
    <property type="molecule type" value="Genomic_DNA"/>
</dbReference>
<feature type="domain" description="Helicase ATP-binding" evidence="7">
    <location>
        <begin position="35"/>
        <end position="271"/>
    </location>
</feature>
<dbReference type="InterPro" id="IPR045028">
    <property type="entry name" value="DinG/Rad3-like"/>
</dbReference>
<dbReference type="InterPro" id="IPR014001">
    <property type="entry name" value="Helicase_ATP-bd"/>
</dbReference>
<accession>A0A6J6F4Q8</accession>
<proteinExistence type="predicted"/>
<dbReference type="SUPFAM" id="SSF52540">
    <property type="entry name" value="P-loop containing nucleoside triphosphate hydrolases"/>
    <property type="match status" value="1"/>
</dbReference>
<evidence type="ECO:0000256" key="2">
    <source>
        <dbReference type="ARBA" id="ARBA00022741"/>
    </source>
</evidence>
<dbReference type="InterPro" id="IPR011545">
    <property type="entry name" value="DEAD/DEAH_box_helicase_dom"/>
</dbReference>
<dbReference type="PANTHER" id="PTHR11472">
    <property type="entry name" value="DNA REPAIR DEAD HELICASE RAD3/XP-D SUBFAMILY MEMBER"/>
    <property type="match status" value="1"/>
</dbReference>
<dbReference type="GO" id="GO:0006139">
    <property type="term" value="P:nucleobase-containing compound metabolic process"/>
    <property type="evidence" value="ECO:0007669"/>
    <property type="project" value="InterPro"/>
</dbReference>
<dbReference type="PROSITE" id="PS51193">
    <property type="entry name" value="HELICASE_ATP_BIND_2"/>
    <property type="match status" value="1"/>
</dbReference>
<reference evidence="9" key="1">
    <citation type="submission" date="2020-05" db="EMBL/GenBank/DDBJ databases">
        <authorList>
            <person name="Chiriac C."/>
            <person name="Salcher M."/>
            <person name="Ghai R."/>
            <person name="Kavagutti S V."/>
        </authorList>
    </citation>
    <scope>NUCLEOTIDE SEQUENCE</scope>
</reference>
<protein>
    <recommendedName>
        <fullName evidence="5">DNA 5'-3' helicase</fullName>
        <ecNumber evidence="5">5.6.2.3</ecNumber>
    </recommendedName>
</protein>
<evidence type="ECO:0000256" key="4">
    <source>
        <dbReference type="ARBA" id="ARBA00022840"/>
    </source>
</evidence>
<dbReference type="EC" id="5.6.2.3" evidence="5"/>
<dbReference type="InterPro" id="IPR027417">
    <property type="entry name" value="P-loop_NTPase"/>
</dbReference>
<dbReference type="SMART" id="SM00491">
    <property type="entry name" value="HELICc2"/>
    <property type="match status" value="1"/>
</dbReference>
<evidence type="ECO:0000256" key="3">
    <source>
        <dbReference type="ARBA" id="ARBA00022801"/>
    </source>
</evidence>
<dbReference type="Pfam" id="PF00270">
    <property type="entry name" value="DEAD"/>
    <property type="match status" value="1"/>
</dbReference>
<keyword evidence="4" id="KW-0067">ATP-binding</keyword>
<keyword evidence="2" id="KW-0547">Nucleotide-binding</keyword>
<dbReference type="GO" id="GO:0043139">
    <property type="term" value="F:5'-3' DNA helicase activity"/>
    <property type="evidence" value="ECO:0007669"/>
    <property type="project" value="UniProtKB-EC"/>
</dbReference>
<gene>
    <name evidence="9" type="ORF">UFOPK1776_00168</name>
</gene>
<evidence type="ECO:0000259" key="8">
    <source>
        <dbReference type="PROSITE" id="PS51193"/>
    </source>
</evidence>
<dbReference type="InterPro" id="IPR006555">
    <property type="entry name" value="ATP-dep_Helicase_C"/>
</dbReference>
<keyword evidence="3" id="KW-0378">Hydrolase</keyword>
<dbReference type="PROSITE" id="PS51192">
    <property type="entry name" value="HELICASE_ATP_BIND_1"/>
    <property type="match status" value="1"/>
</dbReference>
<comment type="catalytic activity">
    <reaction evidence="6">
        <text>ATP + H2O = ADP + phosphate + H(+)</text>
        <dbReference type="Rhea" id="RHEA:13065"/>
        <dbReference type="ChEBI" id="CHEBI:15377"/>
        <dbReference type="ChEBI" id="CHEBI:15378"/>
        <dbReference type="ChEBI" id="CHEBI:30616"/>
        <dbReference type="ChEBI" id="CHEBI:43474"/>
        <dbReference type="ChEBI" id="CHEBI:456216"/>
        <dbReference type="EC" id="5.6.2.3"/>
    </reaction>
</comment>
<dbReference type="Gene3D" id="3.40.50.300">
    <property type="entry name" value="P-loop containing nucleotide triphosphate hydrolases"/>
    <property type="match status" value="2"/>
</dbReference>
<organism evidence="9">
    <name type="scientific">freshwater metagenome</name>
    <dbReference type="NCBI Taxonomy" id="449393"/>
    <lineage>
        <taxon>unclassified sequences</taxon>
        <taxon>metagenomes</taxon>
        <taxon>ecological metagenomes</taxon>
    </lineage>
</organism>
<evidence type="ECO:0000259" key="7">
    <source>
        <dbReference type="PROSITE" id="PS51192"/>
    </source>
</evidence>
<dbReference type="GO" id="GO:0016818">
    <property type="term" value="F:hydrolase activity, acting on acid anhydrides, in phosphorus-containing anhydrides"/>
    <property type="evidence" value="ECO:0007669"/>
    <property type="project" value="InterPro"/>
</dbReference>
<dbReference type="GO" id="GO:0005524">
    <property type="term" value="F:ATP binding"/>
    <property type="evidence" value="ECO:0007669"/>
    <property type="project" value="UniProtKB-KW"/>
</dbReference>
<dbReference type="GO" id="GO:0003676">
    <property type="term" value="F:nucleic acid binding"/>
    <property type="evidence" value="ECO:0007669"/>
    <property type="project" value="InterPro"/>
</dbReference>
<dbReference type="PANTHER" id="PTHR11472:SF34">
    <property type="entry name" value="REGULATOR OF TELOMERE ELONGATION HELICASE 1"/>
    <property type="match status" value="1"/>
</dbReference>
<dbReference type="Pfam" id="PF13307">
    <property type="entry name" value="Helicase_C_2"/>
    <property type="match status" value="1"/>
</dbReference>
<name>A0A6J6F4Q8_9ZZZZ</name>